<evidence type="ECO:0000256" key="5">
    <source>
        <dbReference type="ARBA" id="ARBA00047559"/>
    </source>
</evidence>
<comment type="catalytic activity">
    <reaction evidence="5">
        <text>L-threonyl-[protein] + ATP = O-phospho-L-threonyl-[protein] + ADP + H(+)</text>
        <dbReference type="Rhea" id="RHEA:46608"/>
        <dbReference type="Rhea" id="RHEA-COMP:11060"/>
        <dbReference type="Rhea" id="RHEA-COMP:11605"/>
        <dbReference type="ChEBI" id="CHEBI:15378"/>
        <dbReference type="ChEBI" id="CHEBI:30013"/>
        <dbReference type="ChEBI" id="CHEBI:30616"/>
        <dbReference type="ChEBI" id="CHEBI:61977"/>
        <dbReference type="ChEBI" id="CHEBI:456216"/>
        <dbReference type="EC" id="2.7.11.25"/>
    </reaction>
</comment>
<reference evidence="10 11" key="1">
    <citation type="journal article" date="2020" name="ISME J.">
        <title>Uncovering the hidden diversity of litter-decomposition mechanisms in mushroom-forming fungi.</title>
        <authorList>
            <person name="Floudas D."/>
            <person name="Bentzer J."/>
            <person name="Ahren D."/>
            <person name="Johansson T."/>
            <person name="Persson P."/>
            <person name="Tunlid A."/>
        </authorList>
    </citation>
    <scope>NUCLEOTIDE SEQUENCE [LARGE SCALE GENOMIC DNA]</scope>
    <source>
        <strain evidence="10 11">CBS 146.42</strain>
    </source>
</reference>
<dbReference type="InterPro" id="IPR001245">
    <property type="entry name" value="Ser-Thr/Tyr_kinase_cat_dom"/>
</dbReference>
<dbReference type="InterPro" id="IPR008271">
    <property type="entry name" value="Ser/Thr_kinase_AS"/>
</dbReference>
<dbReference type="AlphaFoldDB" id="A0A8H5CVS2"/>
<sequence length="465" mass="51973">MKTFAREAILWSQLSHPNLLPFYGICPLRDYSGQIALVSPWQENGSIGRYLEGNPSLPRIPFVSLFPRQFRPVYSRFHSAPAHPLPDPKVYNILDGLGYLHEHQIVHGDLKMANILVTSTGSACLADYGLASIRQDVGLGKSCHQVLHDSSPAGFLAPELMEQISKDTPYRPTFSSDAYSLGSVIYEIFTGQSPPHDQSSMEKMYSGHKLGKPLIRSLSSFGVKMSNETWAILEQCWNTIPKDRPTVIQIRRRLNRIHPANLAAPKLRDHRNLCPPSQPIKPRSLILFTETEMTFLYKYADLDHDYHAKWKTSLCIPSETHEMGSLHAPALSPCPYQTSVASYKSTAPYTSRVAQASRNHTAGSASQISFTKAEFLEILVSATKKWWLAKNAQAKIGLVPSDALSLTENIARNSNFSQDTKPWADPFIDKAKVWQSYDADNNGFPDELSIRKGELLDIAHRTGPS</sequence>
<evidence type="ECO:0000259" key="8">
    <source>
        <dbReference type="PROSITE" id="PS50002"/>
    </source>
</evidence>
<evidence type="ECO:0000256" key="3">
    <source>
        <dbReference type="ARBA" id="ARBA00012406"/>
    </source>
</evidence>
<protein>
    <recommendedName>
        <fullName evidence="3">mitogen-activated protein kinase kinase kinase</fullName>
        <ecNumber evidence="3">2.7.11.25</ecNumber>
    </recommendedName>
</protein>
<keyword evidence="11" id="KW-1185">Reference proteome</keyword>
<dbReference type="OrthoDB" id="5983572at2759"/>
<dbReference type="Gene3D" id="1.10.510.10">
    <property type="entry name" value="Transferase(Phosphotransferase) domain 1"/>
    <property type="match status" value="1"/>
</dbReference>
<dbReference type="EMBL" id="JAACJO010000018">
    <property type="protein sequence ID" value="KAF5348857.1"/>
    <property type="molecule type" value="Genomic_DNA"/>
</dbReference>
<dbReference type="Proteomes" id="UP000559027">
    <property type="component" value="Unassembled WGS sequence"/>
</dbReference>
<name>A0A8H5CVS2_9AGAR</name>
<evidence type="ECO:0000256" key="4">
    <source>
        <dbReference type="ARBA" id="ARBA00022443"/>
    </source>
</evidence>
<dbReference type="PROSITE" id="PS50011">
    <property type="entry name" value="PROTEIN_KINASE_DOM"/>
    <property type="match status" value="1"/>
</dbReference>
<gene>
    <name evidence="10" type="ORF">D9756_009702</name>
</gene>
<comment type="caution">
    <text evidence="10">The sequence shown here is derived from an EMBL/GenBank/DDBJ whole genome shotgun (WGS) entry which is preliminary data.</text>
</comment>
<evidence type="ECO:0000259" key="9">
    <source>
        <dbReference type="PROSITE" id="PS50011"/>
    </source>
</evidence>
<dbReference type="GO" id="GO:0004709">
    <property type="term" value="F:MAP kinase kinase kinase activity"/>
    <property type="evidence" value="ECO:0007669"/>
    <property type="project" value="UniProtKB-EC"/>
</dbReference>
<evidence type="ECO:0000256" key="6">
    <source>
        <dbReference type="ARBA" id="ARBA00048329"/>
    </source>
</evidence>
<dbReference type="SUPFAM" id="SSF50044">
    <property type="entry name" value="SH3-domain"/>
    <property type="match status" value="1"/>
</dbReference>
<dbReference type="InterPro" id="IPR001452">
    <property type="entry name" value="SH3_domain"/>
</dbReference>
<comment type="cofactor">
    <cofactor evidence="1">
        <name>Mg(2+)</name>
        <dbReference type="ChEBI" id="CHEBI:18420"/>
    </cofactor>
</comment>
<dbReference type="InterPro" id="IPR051681">
    <property type="entry name" value="Ser/Thr_Kinases-Pseudokinases"/>
</dbReference>
<dbReference type="GO" id="GO:0005524">
    <property type="term" value="F:ATP binding"/>
    <property type="evidence" value="ECO:0007669"/>
    <property type="project" value="InterPro"/>
</dbReference>
<dbReference type="Pfam" id="PF07714">
    <property type="entry name" value="PK_Tyr_Ser-Thr"/>
    <property type="match status" value="1"/>
</dbReference>
<dbReference type="EC" id="2.7.11.25" evidence="3"/>
<proteinExistence type="inferred from homology"/>
<evidence type="ECO:0000256" key="7">
    <source>
        <dbReference type="PROSITE-ProRule" id="PRU00192"/>
    </source>
</evidence>
<dbReference type="SMART" id="SM00220">
    <property type="entry name" value="S_TKc"/>
    <property type="match status" value="1"/>
</dbReference>
<evidence type="ECO:0000313" key="10">
    <source>
        <dbReference type="EMBL" id="KAF5348857.1"/>
    </source>
</evidence>
<comment type="catalytic activity">
    <reaction evidence="6">
        <text>L-seryl-[protein] + ATP = O-phospho-L-seryl-[protein] + ADP + H(+)</text>
        <dbReference type="Rhea" id="RHEA:17989"/>
        <dbReference type="Rhea" id="RHEA-COMP:9863"/>
        <dbReference type="Rhea" id="RHEA-COMP:11604"/>
        <dbReference type="ChEBI" id="CHEBI:15378"/>
        <dbReference type="ChEBI" id="CHEBI:29999"/>
        <dbReference type="ChEBI" id="CHEBI:30616"/>
        <dbReference type="ChEBI" id="CHEBI:83421"/>
        <dbReference type="ChEBI" id="CHEBI:456216"/>
        <dbReference type="EC" id="2.7.11.25"/>
    </reaction>
</comment>
<dbReference type="Gene3D" id="2.30.30.40">
    <property type="entry name" value="SH3 Domains"/>
    <property type="match status" value="1"/>
</dbReference>
<dbReference type="SUPFAM" id="SSF56112">
    <property type="entry name" value="Protein kinase-like (PK-like)"/>
    <property type="match status" value="1"/>
</dbReference>
<keyword evidence="4 7" id="KW-0728">SH3 domain</keyword>
<dbReference type="InterPro" id="IPR036028">
    <property type="entry name" value="SH3-like_dom_sf"/>
</dbReference>
<feature type="domain" description="SH3" evidence="8">
    <location>
        <begin position="349"/>
        <end position="409"/>
    </location>
</feature>
<dbReference type="PROSITE" id="PS00108">
    <property type="entry name" value="PROTEIN_KINASE_ST"/>
    <property type="match status" value="1"/>
</dbReference>
<feature type="domain" description="Protein kinase" evidence="9">
    <location>
        <begin position="1"/>
        <end position="261"/>
    </location>
</feature>
<evidence type="ECO:0000256" key="1">
    <source>
        <dbReference type="ARBA" id="ARBA00001946"/>
    </source>
</evidence>
<dbReference type="PROSITE" id="PS50002">
    <property type="entry name" value="SH3"/>
    <property type="match status" value="1"/>
</dbReference>
<dbReference type="PANTHER" id="PTHR44329">
    <property type="entry name" value="SERINE/THREONINE-PROTEIN KINASE TNNI3K-RELATED"/>
    <property type="match status" value="1"/>
</dbReference>
<organism evidence="10 11">
    <name type="scientific">Leucocoprinus leucothites</name>
    <dbReference type="NCBI Taxonomy" id="201217"/>
    <lineage>
        <taxon>Eukaryota</taxon>
        <taxon>Fungi</taxon>
        <taxon>Dikarya</taxon>
        <taxon>Basidiomycota</taxon>
        <taxon>Agaricomycotina</taxon>
        <taxon>Agaricomycetes</taxon>
        <taxon>Agaricomycetidae</taxon>
        <taxon>Agaricales</taxon>
        <taxon>Agaricineae</taxon>
        <taxon>Agaricaceae</taxon>
        <taxon>Leucocoprinus</taxon>
    </lineage>
</organism>
<evidence type="ECO:0000256" key="2">
    <source>
        <dbReference type="ARBA" id="ARBA00006529"/>
    </source>
</evidence>
<accession>A0A8H5CVS2</accession>
<comment type="similarity">
    <text evidence="2">Belongs to the protein kinase superfamily. STE Ser/Thr protein kinase family. MAP kinase kinase kinase subfamily.</text>
</comment>
<dbReference type="InterPro" id="IPR011009">
    <property type="entry name" value="Kinase-like_dom_sf"/>
</dbReference>
<evidence type="ECO:0000313" key="11">
    <source>
        <dbReference type="Proteomes" id="UP000559027"/>
    </source>
</evidence>
<dbReference type="InterPro" id="IPR000719">
    <property type="entry name" value="Prot_kinase_dom"/>
</dbReference>